<accession>A0A0L8J978</accession>
<comment type="caution">
    <text evidence="2">The sequence shown here is derived from an EMBL/GenBank/DDBJ whole genome shotgun (WGS) entry which is preliminary data.</text>
</comment>
<reference evidence="2 3" key="1">
    <citation type="submission" date="2015-06" db="EMBL/GenBank/DDBJ databases">
        <authorList>
            <person name="Hoefler B.C."/>
            <person name="Straight P.D."/>
        </authorList>
    </citation>
    <scope>NUCLEOTIDE SEQUENCE [LARGE SCALE GENOMIC DNA]</scope>
    <source>
        <strain evidence="2 3">NRRL 3427</strain>
    </source>
</reference>
<dbReference type="RefSeq" id="WP_051787152.1">
    <property type="nucleotide sequence ID" value="NZ_LGUP01000396.1"/>
</dbReference>
<sequence>MDETTVARNQELQRQWYGAPLGDLCRDVCGLFGLTQSGLAETLGISPAMLSLVMRGQRARIANPDAAARLSAVLHLAQGVRAGGVPAGDAPRALAEIRASRTPGQDSLGAAVTPHQAGETPPADPDSDLRFALRLRELLTGRASALDILDAARLLDADHPGLAEILRVCGAGRTDEAVALVRAVRPGSAGEAPGR</sequence>
<dbReference type="Gene3D" id="1.10.260.40">
    <property type="entry name" value="lambda repressor-like DNA-binding domains"/>
    <property type="match status" value="1"/>
</dbReference>
<dbReference type="GO" id="GO:0003677">
    <property type="term" value="F:DNA binding"/>
    <property type="evidence" value="ECO:0007669"/>
    <property type="project" value="InterPro"/>
</dbReference>
<feature type="region of interest" description="Disordered" evidence="1">
    <location>
        <begin position="100"/>
        <end position="127"/>
    </location>
</feature>
<dbReference type="SUPFAM" id="SSF47413">
    <property type="entry name" value="lambda repressor-like DNA-binding domains"/>
    <property type="match status" value="1"/>
</dbReference>
<evidence type="ECO:0008006" key="4">
    <source>
        <dbReference type="Google" id="ProtNLM"/>
    </source>
</evidence>
<dbReference type="CDD" id="cd00093">
    <property type="entry name" value="HTH_XRE"/>
    <property type="match status" value="1"/>
</dbReference>
<dbReference type="OrthoDB" id="3680625at2"/>
<evidence type="ECO:0000313" key="2">
    <source>
        <dbReference type="EMBL" id="KOG10089.1"/>
    </source>
</evidence>
<gene>
    <name evidence="2" type="ORF">ADK34_35960</name>
</gene>
<protein>
    <recommendedName>
        <fullName evidence="4">DNA-binding protein</fullName>
    </recommendedName>
</protein>
<dbReference type="EMBL" id="LGUP01000396">
    <property type="protein sequence ID" value="KOG10089.1"/>
    <property type="molecule type" value="Genomic_DNA"/>
</dbReference>
<evidence type="ECO:0000313" key="3">
    <source>
        <dbReference type="Proteomes" id="UP000037023"/>
    </source>
</evidence>
<proteinExistence type="predicted"/>
<evidence type="ECO:0000256" key="1">
    <source>
        <dbReference type="SAM" id="MobiDB-lite"/>
    </source>
</evidence>
<dbReference type="AlphaFoldDB" id="A0A0L8J978"/>
<dbReference type="InterPro" id="IPR001387">
    <property type="entry name" value="Cro/C1-type_HTH"/>
</dbReference>
<name>A0A0L8J978_STRVR</name>
<organism evidence="2 3">
    <name type="scientific">Streptomyces viridochromogenes</name>
    <dbReference type="NCBI Taxonomy" id="1938"/>
    <lineage>
        <taxon>Bacteria</taxon>
        <taxon>Bacillati</taxon>
        <taxon>Actinomycetota</taxon>
        <taxon>Actinomycetes</taxon>
        <taxon>Kitasatosporales</taxon>
        <taxon>Streptomycetaceae</taxon>
        <taxon>Streptomyces</taxon>
    </lineage>
</organism>
<dbReference type="InterPro" id="IPR010982">
    <property type="entry name" value="Lambda_DNA-bd_dom_sf"/>
</dbReference>
<dbReference type="Proteomes" id="UP000037023">
    <property type="component" value="Unassembled WGS sequence"/>
</dbReference>
<dbReference type="PATRIC" id="fig|1938.6.peg.7761"/>